<keyword evidence="6" id="KW-1185">Reference proteome</keyword>
<dbReference type="CDD" id="cd05374">
    <property type="entry name" value="17beta-HSD-like_SDR_c"/>
    <property type="match status" value="1"/>
</dbReference>
<dbReference type="PANTHER" id="PTHR44169">
    <property type="entry name" value="NADPH-DEPENDENT 1-ACYLDIHYDROXYACETONE PHOSPHATE REDUCTASE"/>
    <property type="match status" value="1"/>
</dbReference>
<evidence type="ECO:0000313" key="5">
    <source>
        <dbReference type="EMBL" id="MCX2819039.1"/>
    </source>
</evidence>
<dbReference type="RefSeq" id="WP_266086954.1">
    <property type="nucleotide sequence ID" value="NZ_RKLV01000005.1"/>
</dbReference>
<comment type="caution">
    <text evidence="5">The sequence shown here is derived from an EMBL/GenBank/DDBJ whole genome shotgun (WGS) entry which is preliminary data.</text>
</comment>
<dbReference type="InterPro" id="IPR020904">
    <property type="entry name" value="Sc_DH/Rdtase_CS"/>
</dbReference>
<dbReference type="PRINTS" id="PR00080">
    <property type="entry name" value="SDRFAMILY"/>
</dbReference>
<dbReference type="PRINTS" id="PR00081">
    <property type="entry name" value="GDHRDH"/>
</dbReference>
<evidence type="ECO:0000256" key="2">
    <source>
        <dbReference type="ARBA" id="ARBA00023002"/>
    </source>
</evidence>
<sequence length="280" mass="30640">MRTALITGCSSGIGRATAERFHRNGWTVYATARDTDDIADLTERGMETVELDVTEDDDVENAVGRVVDENRGIGCVVNNAGYGEAAAVEDLTVEELHAQFEVNTYGPHRLARAALPYMREQHEGTVVNMSSVGGRLSQPGLGGYCASKFALEALSDALRSEVRGFGVDVVLVEPGPVRTPFGDKAEEKVKERPDDSPYADLYERVGEFNQGVSDEGGDDIATHLMGKITVPPQRVAETVVEAVEDDDPKARYKISVPHRMMAMGRYLPSEVRDRIYDTMI</sequence>
<feature type="domain" description="Ketoreductase" evidence="4">
    <location>
        <begin position="2"/>
        <end position="180"/>
    </location>
</feature>
<dbReference type="PANTHER" id="PTHR44169:SF6">
    <property type="entry name" value="NADPH-DEPENDENT 1-ACYLDIHYDROXYACETONE PHOSPHATE REDUCTASE"/>
    <property type="match status" value="1"/>
</dbReference>
<dbReference type="Pfam" id="PF00106">
    <property type="entry name" value="adh_short"/>
    <property type="match status" value="1"/>
</dbReference>
<keyword evidence="2" id="KW-0560">Oxidoreductase</keyword>
<gene>
    <name evidence="5" type="ORF">EGH25_06700</name>
</gene>
<evidence type="ECO:0000256" key="1">
    <source>
        <dbReference type="ARBA" id="ARBA00006484"/>
    </source>
</evidence>
<dbReference type="Gene3D" id="3.40.50.720">
    <property type="entry name" value="NAD(P)-binding Rossmann-like Domain"/>
    <property type="match status" value="1"/>
</dbReference>
<evidence type="ECO:0000259" key="4">
    <source>
        <dbReference type="SMART" id="SM00822"/>
    </source>
</evidence>
<dbReference type="SUPFAM" id="SSF51735">
    <property type="entry name" value="NAD(P)-binding Rossmann-fold domains"/>
    <property type="match status" value="1"/>
</dbReference>
<proteinExistence type="inferred from homology"/>
<organism evidence="5 6">
    <name type="scientific">Halorutilus salinus</name>
    <dbReference type="NCBI Taxonomy" id="2487751"/>
    <lineage>
        <taxon>Archaea</taxon>
        <taxon>Methanobacteriati</taxon>
        <taxon>Methanobacteriota</taxon>
        <taxon>Stenosarchaea group</taxon>
        <taxon>Halobacteria</taxon>
        <taxon>Halorutilales</taxon>
        <taxon>Halorutilaceae</taxon>
        <taxon>Halorutilus</taxon>
    </lineage>
</organism>
<dbReference type="PROSITE" id="PS00061">
    <property type="entry name" value="ADH_SHORT"/>
    <property type="match status" value="1"/>
</dbReference>
<accession>A0A9Q4C607</accession>
<reference evidence="5" key="1">
    <citation type="submission" date="2022-09" db="EMBL/GenBank/DDBJ databases">
        <title>Haloadaptaus new haloarchaeum isolated from saline soil.</title>
        <authorList>
            <person name="Duran-Viseras A."/>
            <person name="Sanchez-Porro C."/>
            <person name="Ventosa A."/>
        </authorList>
    </citation>
    <scope>NUCLEOTIDE SEQUENCE</scope>
    <source>
        <strain evidence="5">F3-133</strain>
    </source>
</reference>
<dbReference type="InterPro" id="IPR057326">
    <property type="entry name" value="KR_dom"/>
</dbReference>
<protein>
    <submittedName>
        <fullName evidence="5">SDR family oxidoreductase</fullName>
    </submittedName>
</protein>
<dbReference type="AlphaFoldDB" id="A0A9Q4C607"/>
<dbReference type="InterPro" id="IPR002347">
    <property type="entry name" value="SDR_fam"/>
</dbReference>
<evidence type="ECO:0000313" key="6">
    <source>
        <dbReference type="Proteomes" id="UP001149411"/>
    </source>
</evidence>
<dbReference type="EMBL" id="RKLV01000005">
    <property type="protein sequence ID" value="MCX2819039.1"/>
    <property type="molecule type" value="Genomic_DNA"/>
</dbReference>
<dbReference type="InterPro" id="IPR036291">
    <property type="entry name" value="NAD(P)-bd_dom_sf"/>
</dbReference>
<name>A0A9Q4C607_9EURY</name>
<dbReference type="GO" id="GO:0016491">
    <property type="term" value="F:oxidoreductase activity"/>
    <property type="evidence" value="ECO:0007669"/>
    <property type="project" value="UniProtKB-KW"/>
</dbReference>
<evidence type="ECO:0000256" key="3">
    <source>
        <dbReference type="RuleBase" id="RU000363"/>
    </source>
</evidence>
<dbReference type="Proteomes" id="UP001149411">
    <property type="component" value="Unassembled WGS sequence"/>
</dbReference>
<dbReference type="SMART" id="SM00822">
    <property type="entry name" value="PKS_KR"/>
    <property type="match status" value="1"/>
</dbReference>
<comment type="similarity">
    <text evidence="1 3">Belongs to the short-chain dehydrogenases/reductases (SDR) family.</text>
</comment>